<keyword evidence="3" id="KW-1185">Reference proteome</keyword>
<protein>
    <recommendedName>
        <fullName evidence="1">Reverse transcriptase domain-containing protein</fullName>
    </recommendedName>
</protein>
<dbReference type="Pfam" id="PF00078">
    <property type="entry name" value="RVT_1"/>
    <property type="match status" value="1"/>
</dbReference>
<name>A0AAD5IYQ5_ACENE</name>
<dbReference type="Proteomes" id="UP001064489">
    <property type="component" value="Chromosome 5"/>
</dbReference>
<dbReference type="InterPro" id="IPR000477">
    <property type="entry name" value="RT_dom"/>
</dbReference>
<dbReference type="PANTHER" id="PTHR47074:SF75">
    <property type="entry name" value="RNASE H TYPE-1 DOMAIN-CONTAINING PROTEIN"/>
    <property type="match status" value="1"/>
</dbReference>
<feature type="domain" description="Reverse transcriptase" evidence="1">
    <location>
        <begin position="181"/>
        <end position="266"/>
    </location>
</feature>
<dbReference type="AlphaFoldDB" id="A0AAD5IYQ5"/>
<reference evidence="2" key="2">
    <citation type="submission" date="2023-02" db="EMBL/GenBank/DDBJ databases">
        <authorList>
            <person name="Swenson N.G."/>
            <person name="Wegrzyn J.L."/>
            <person name="Mcevoy S.L."/>
        </authorList>
    </citation>
    <scope>NUCLEOTIDE SEQUENCE</scope>
    <source>
        <strain evidence="2">91603</strain>
        <tissue evidence="2">Leaf</tissue>
    </source>
</reference>
<sequence>MWLEHPDFIAIVRRIRSSPVIGSPPQVVIYKLRNLKKAFKSWNWEVFEDLNSAIAGRFAKLHSIQLDLSNRGFSDDLFMAEASVHFELDMLLRRHKCFYQDRSRVRWLHDGDWNTSFFHASIKRRRDLSIANDVIPYLVTAAEKAFLTSVPSIDDIHDAVFAMDAASAFGPDGFSARVATNIISPQQFDFIRDRHIKDCIALASDCVNVLQKKCYGGNLAMKIDIRKAFDTLDWSFLCRVLQAFGFSSDWIDDILRSSRLSVLFNGVLEGYFYCSIGGRPSKAPVIKSVIWSPPARGWIKVNTDGAVMGSLGFGGCGGIFRNCRAFVKGCFAIPLGQVFVFEAELLAASLATNFA</sequence>
<evidence type="ECO:0000259" key="1">
    <source>
        <dbReference type="Pfam" id="PF00078"/>
    </source>
</evidence>
<organism evidence="2 3">
    <name type="scientific">Acer negundo</name>
    <name type="common">Box elder</name>
    <dbReference type="NCBI Taxonomy" id="4023"/>
    <lineage>
        <taxon>Eukaryota</taxon>
        <taxon>Viridiplantae</taxon>
        <taxon>Streptophyta</taxon>
        <taxon>Embryophyta</taxon>
        <taxon>Tracheophyta</taxon>
        <taxon>Spermatophyta</taxon>
        <taxon>Magnoliopsida</taxon>
        <taxon>eudicotyledons</taxon>
        <taxon>Gunneridae</taxon>
        <taxon>Pentapetalae</taxon>
        <taxon>rosids</taxon>
        <taxon>malvids</taxon>
        <taxon>Sapindales</taxon>
        <taxon>Sapindaceae</taxon>
        <taxon>Hippocastanoideae</taxon>
        <taxon>Acereae</taxon>
        <taxon>Acer</taxon>
    </lineage>
</organism>
<reference evidence="2" key="1">
    <citation type="journal article" date="2022" name="Plant J.">
        <title>Strategies of tolerance reflected in two North American maple genomes.</title>
        <authorList>
            <person name="McEvoy S.L."/>
            <person name="Sezen U.U."/>
            <person name="Trouern-Trend A."/>
            <person name="McMahon S.M."/>
            <person name="Schaberg P.G."/>
            <person name="Yang J."/>
            <person name="Wegrzyn J.L."/>
            <person name="Swenson N.G."/>
        </authorList>
    </citation>
    <scope>NUCLEOTIDE SEQUENCE</scope>
    <source>
        <strain evidence="2">91603</strain>
    </source>
</reference>
<dbReference type="InterPro" id="IPR052929">
    <property type="entry name" value="RNase_H-like_EbsB-rel"/>
</dbReference>
<accession>A0AAD5IYQ5</accession>
<evidence type="ECO:0000313" key="3">
    <source>
        <dbReference type="Proteomes" id="UP001064489"/>
    </source>
</evidence>
<comment type="caution">
    <text evidence="2">The sequence shown here is derived from an EMBL/GenBank/DDBJ whole genome shotgun (WGS) entry which is preliminary data.</text>
</comment>
<evidence type="ECO:0000313" key="2">
    <source>
        <dbReference type="EMBL" id="KAI9176639.1"/>
    </source>
</evidence>
<gene>
    <name evidence="2" type="ORF">LWI28_005391</name>
</gene>
<dbReference type="PANTHER" id="PTHR47074">
    <property type="entry name" value="BNAC02G40300D PROTEIN"/>
    <property type="match status" value="1"/>
</dbReference>
<proteinExistence type="predicted"/>
<dbReference type="EMBL" id="JAJSOW010000102">
    <property type="protein sequence ID" value="KAI9176639.1"/>
    <property type="molecule type" value="Genomic_DNA"/>
</dbReference>